<sequence length="134" mass="15009">MSLRWRGEPTSANQPATRSVPLGPHLEIVEGFPERLTVHFLSETDDGRWESWDVGPSPPVLRLTVDTDSLTLTLEKNGQEGGYEATLPPQIQTLFVEEDSEIRLTEWTMDAAGHTFDVSENVVYRMGELVVVVE</sequence>
<dbReference type="Proteomes" id="UP000318081">
    <property type="component" value="Chromosome"/>
</dbReference>
<evidence type="ECO:0000313" key="2">
    <source>
        <dbReference type="EMBL" id="QDV86668.1"/>
    </source>
</evidence>
<dbReference type="EMBL" id="CP036432">
    <property type="protein sequence ID" value="QDV86668.1"/>
    <property type="molecule type" value="Genomic_DNA"/>
</dbReference>
<gene>
    <name evidence="2" type="ORF">TBK1r_56880</name>
</gene>
<protein>
    <submittedName>
        <fullName evidence="2">Uncharacterized protein</fullName>
    </submittedName>
</protein>
<name>A0ABX5XXC4_9BACT</name>
<proteinExistence type="predicted"/>
<evidence type="ECO:0000256" key="1">
    <source>
        <dbReference type="SAM" id="MobiDB-lite"/>
    </source>
</evidence>
<feature type="region of interest" description="Disordered" evidence="1">
    <location>
        <begin position="1"/>
        <end position="20"/>
    </location>
</feature>
<organism evidence="2 3">
    <name type="scientific">Stieleria magnilauensis</name>
    <dbReference type="NCBI Taxonomy" id="2527963"/>
    <lineage>
        <taxon>Bacteria</taxon>
        <taxon>Pseudomonadati</taxon>
        <taxon>Planctomycetota</taxon>
        <taxon>Planctomycetia</taxon>
        <taxon>Pirellulales</taxon>
        <taxon>Pirellulaceae</taxon>
        <taxon>Stieleria</taxon>
    </lineage>
</organism>
<keyword evidence="3" id="KW-1185">Reference proteome</keyword>
<reference evidence="2 3" key="1">
    <citation type="submission" date="2019-02" db="EMBL/GenBank/DDBJ databases">
        <title>Deep-cultivation of Planctomycetes and their phenomic and genomic characterization uncovers novel biology.</title>
        <authorList>
            <person name="Wiegand S."/>
            <person name="Jogler M."/>
            <person name="Boedeker C."/>
            <person name="Pinto D."/>
            <person name="Vollmers J."/>
            <person name="Rivas-Marin E."/>
            <person name="Kohn T."/>
            <person name="Peeters S.H."/>
            <person name="Heuer A."/>
            <person name="Rast P."/>
            <person name="Oberbeckmann S."/>
            <person name="Bunk B."/>
            <person name="Jeske O."/>
            <person name="Meyerdierks A."/>
            <person name="Storesund J.E."/>
            <person name="Kallscheuer N."/>
            <person name="Luecker S."/>
            <person name="Lage O.M."/>
            <person name="Pohl T."/>
            <person name="Merkel B.J."/>
            <person name="Hornburger P."/>
            <person name="Mueller R.-W."/>
            <person name="Bruemmer F."/>
            <person name="Labrenz M."/>
            <person name="Spormann A.M."/>
            <person name="Op den Camp H."/>
            <person name="Overmann J."/>
            <person name="Amann R."/>
            <person name="Jetten M.S.M."/>
            <person name="Mascher T."/>
            <person name="Medema M.H."/>
            <person name="Devos D.P."/>
            <person name="Kaster A.-K."/>
            <person name="Ovreas L."/>
            <person name="Rohde M."/>
            <person name="Galperin M.Y."/>
            <person name="Jogler C."/>
        </authorList>
    </citation>
    <scope>NUCLEOTIDE SEQUENCE [LARGE SCALE GENOMIC DNA]</scope>
    <source>
        <strain evidence="2 3">TBK1r</strain>
    </source>
</reference>
<dbReference type="RefSeq" id="WP_145217982.1">
    <property type="nucleotide sequence ID" value="NZ_CP036432.1"/>
</dbReference>
<evidence type="ECO:0000313" key="3">
    <source>
        <dbReference type="Proteomes" id="UP000318081"/>
    </source>
</evidence>
<accession>A0ABX5XXC4</accession>